<evidence type="ECO:0000313" key="2">
    <source>
        <dbReference type="EMBL" id="KZF24108.1"/>
    </source>
</evidence>
<protein>
    <submittedName>
        <fullName evidence="2">Uncharacterized protein</fullName>
    </submittedName>
</protein>
<sequence>MATPVVRTALIRIRCIVDQLLPFTFPDTPVAQDILHTVILCSLLYFAPSLFERWRGWASRRGQNFSGEHRGNGGTGYSWIIHHMGSRTANADVNFGDVVEAEGEFRPTPEASDEDYNVLDEVEPEETGGIANQIQLEGDNAAAPMANGAGRFEPEAFDTDADTGARLPTQHQPHVAAGDSASQSRSREVGKKKAASLARRDQRRAYYEFLRSQGDAQRARDRAAEAVLSTEQIEVKQRRLRQEQQLRERRQAEWTSKRERERQIREEQLLQRQNIVSKVRKDLQNQGWSDIRAISENLNHTSRPKLELDALGLRLDSLVKSPSRVNENDSRQSGHVTPEWVVRLVRADGLVINEVSGGSINLLTHAGFLVHIDEKDMRVVYQMALEFRAKDVGESVGKANGITSSYSVDDRVGPIGWIDIGRFLEKTLRENFRQNGGKCQ</sequence>
<dbReference type="RefSeq" id="XP_018189663.1">
    <property type="nucleotide sequence ID" value="XM_018336941.1"/>
</dbReference>
<gene>
    <name evidence="2" type="ORF">L228DRAFT_89454</name>
</gene>
<accession>A0A165HYQ1</accession>
<dbReference type="InParanoid" id="A0A165HYQ1"/>
<proteinExistence type="predicted"/>
<dbReference type="OrthoDB" id="5397628at2759"/>
<dbReference type="AlphaFoldDB" id="A0A165HYQ1"/>
<dbReference type="EMBL" id="KV407456">
    <property type="protein sequence ID" value="KZF24108.1"/>
    <property type="molecule type" value="Genomic_DNA"/>
</dbReference>
<keyword evidence="3" id="KW-1185">Reference proteome</keyword>
<evidence type="ECO:0000313" key="3">
    <source>
        <dbReference type="Proteomes" id="UP000076632"/>
    </source>
</evidence>
<evidence type="ECO:0000256" key="1">
    <source>
        <dbReference type="SAM" id="MobiDB-lite"/>
    </source>
</evidence>
<dbReference type="Proteomes" id="UP000076632">
    <property type="component" value="Unassembled WGS sequence"/>
</dbReference>
<reference evidence="2 3" key="1">
    <citation type="journal article" date="2016" name="Fungal Biol.">
        <title>The genome of Xylona heveae provides a window into fungal endophytism.</title>
        <authorList>
            <person name="Gazis R."/>
            <person name="Kuo A."/>
            <person name="Riley R."/>
            <person name="LaButti K."/>
            <person name="Lipzen A."/>
            <person name="Lin J."/>
            <person name="Amirebrahimi M."/>
            <person name="Hesse C.N."/>
            <person name="Spatafora J.W."/>
            <person name="Henrissat B."/>
            <person name="Hainaut M."/>
            <person name="Grigoriev I.V."/>
            <person name="Hibbett D.S."/>
        </authorList>
    </citation>
    <scope>NUCLEOTIDE SEQUENCE [LARGE SCALE GENOMIC DNA]</scope>
    <source>
        <strain evidence="2 3">TC161</strain>
    </source>
</reference>
<organism evidence="2 3">
    <name type="scientific">Xylona heveae (strain CBS 132557 / TC161)</name>
    <dbReference type="NCBI Taxonomy" id="1328760"/>
    <lineage>
        <taxon>Eukaryota</taxon>
        <taxon>Fungi</taxon>
        <taxon>Dikarya</taxon>
        <taxon>Ascomycota</taxon>
        <taxon>Pezizomycotina</taxon>
        <taxon>Xylonomycetes</taxon>
        <taxon>Xylonales</taxon>
        <taxon>Xylonaceae</taxon>
        <taxon>Xylona</taxon>
    </lineage>
</organism>
<feature type="region of interest" description="Disordered" evidence="1">
    <location>
        <begin position="237"/>
        <end position="258"/>
    </location>
</feature>
<name>A0A165HYQ1_XYLHT</name>
<feature type="region of interest" description="Disordered" evidence="1">
    <location>
        <begin position="143"/>
        <end position="197"/>
    </location>
</feature>
<dbReference type="GeneID" id="28902078"/>